<name>A0AAN0XZL3_9VIBR</name>
<protein>
    <recommendedName>
        <fullName evidence="3">Transposase</fullName>
    </recommendedName>
</protein>
<evidence type="ECO:0000313" key="2">
    <source>
        <dbReference type="Proteomes" id="UP000092018"/>
    </source>
</evidence>
<sequence length="528" mass="60090">MKDKKTVYVTEFSVRASSQDLSKVKVRMQLATKLYNSILGVGLKRLDVMRKDPSYSPLMDGLRVINKSLKLAEKKGEKKKISALKKEKKPISGELNALRKSYLLTKYDLIKSVTPMRVNCYFNQHISSKVAQGLATRAWDAIERHMFSGFGRPRFKSKHRPVRSLEVNAHESIMVKMGSTKKPTRLIWQGIEAPLNLLADRDTDGYQGNVLSDIQSNKIKYNRVILRTVKGKERLYVQSVISGLAPQKQKHLDGQAKAKGRRVAFDIGVNSIAIYSETEAKLLGFVADIKKLDGKLAKLQRKSARIQRLLNADNYQRVAKVRGRKTVHIWQRKKGTRDTVKSNHWHKINSQIVELHRLLAAKRKQYHDIIANDILALGDEIVTEKVSVKGWQKMFGKSINAFAPSGLITTIKRKAENADAKFEFINTVKARLSQYNHETDQYIKKSLSARWTKVDGEWYQRDLYSAYLAWCICDSRLTVERTKAITHWSSARQHLDAAAQHVTQHANRTEFFGSSAGLQRPPVEPVAA</sequence>
<evidence type="ECO:0008006" key="3">
    <source>
        <dbReference type="Google" id="ProtNLM"/>
    </source>
</evidence>
<keyword evidence="1" id="KW-0614">Plasmid</keyword>
<accession>A0AAN0XZL3</accession>
<reference evidence="1 2" key="1">
    <citation type="submission" date="2016-06" db="EMBL/GenBank/DDBJ databases">
        <title>Adaptive Radiation by Waves of Gene Transfer Leads to Fine-Scale Resource Partitioning in Marine Microbes.</title>
        <authorList>
            <person name="Hehemann J.-H."/>
            <person name="Arevalo P."/>
            <person name="Datta M.S."/>
            <person name="Yu X."/>
            <person name="Corzett C."/>
            <person name="Henschel A."/>
            <person name="Preheim S.P."/>
            <person name="Timberlake S."/>
            <person name="Alm E.J."/>
            <person name="Polz M.F."/>
        </authorList>
    </citation>
    <scope>NUCLEOTIDE SEQUENCE [LARGE SCALE GENOMIC DNA]</scope>
    <source>
        <strain evidence="1 2">FF50</strain>
        <plasmid evidence="1 2">unnamed1</plasmid>
    </source>
</reference>
<geneLocation type="plasmid" evidence="1 2">
    <name>unnamed1</name>
</geneLocation>
<dbReference type="RefSeq" id="WP_065211200.1">
    <property type="nucleotide sequence ID" value="NZ_CP016179.1"/>
</dbReference>
<dbReference type="KEGG" id="vbr:A6E01_19690"/>
<gene>
    <name evidence="1" type="ORF">A6E01_19690</name>
</gene>
<proteinExistence type="predicted"/>
<dbReference type="EMBL" id="CP016179">
    <property type="protein sequence ID" value="ANO35438.1"/>
    <property type="molecule type" value="Genomic_DNA"/>
</dbReference>
<organism evidence="1 2">
    <name type="scientific">Vibrio breoganii</name>
    <dbReference type="NCBI Taxonomy" id="553239"/>
    <lineage>
        <taxon>Bacteria</taxon>
        <taxon>Pseudomonadati</taxon>
        <taxon>Pseudomonadota</taxon>
        <taxon>Gammaproteobacteria</taxon>
        <taxon>Vibrionales</taxon>
        <taxon>Vibrionaceae</taxon>
        <taxon>Vibrio</taxon>
    </lineage>
</organism>
<evidence type="ECO:0000313" key="1">
    <source>
        <dbReference type="EMBL" id="ANO35438.1"/>
    </source>
</evidence>
<dbReference type="Proteomes" id="UP000092018">
    <property type="component" value="Plasmid unnamed1"/>
</dbReference>
<dbReference type="AlphaFoldDB" id="A0AAN0XZL3"/>